<organism evidence="8 9">
    <name type="scientific">Succinivibrio dextrinosolvens DSM 3072</name>
    <dbReference type="NCBI Taxonomy" id="1123324"/>
    <lineage>
        <taxon>Bacteria</taxon>
        <taxon>Pseudomonadati</taxon>
        <taxon>Pseudomonadota</taxon>
        <taxon>Gammaproteobacteria</taxon>
        <taxon>Aeromonadales</taxon>
        <taxon>Succinivibrionaceae</taxon>
        <taxon>Succinivibrio</taxon>
    </lineage>
</organism>
<gene>
    <name evidence="8" type="ORF">SAMN02745213_00018</name>
</gene>
<feature type="transmembrane region" description="Helical" evidence="6">
    <location>
        <begin position="159"/>
        <end position="180"/>
    </location>
</feature>
<dbReference type="EMBL" id="FUXX01000001">
    <property type="protein sequence ID" value="SKA56518.1"/>
    <property type="molecule type" value="Genomic_DNA"/>
</dbReference>
<feature type="transmembrane region" description="Helical" evidence="6">
    <location>
        <begin position="345"/>
        <end position="366"/>
    </location>
</feature>
<evidence type="ECO:0000256" key="3">
    <source>
        <dbReference type="ARBA" id="ARBA00022692"/>
    </source>
</evidence>
<accession>A0A1T4UV60</accession>
<dbReference type="GO" id="GO:0016020">
    <property type="term" value="C:membrane"/>
    <property type="evidence" value="ECO:0007669"/>
    <property type="project" value="UniProtKB-SubCell"/>
</dbReference>
<feature type="domain" description="Major facilitator superfamily (MFS) profile" evidence="7">
    <location>
        <begin position="7"/>
        <end position="452"/>
    </location>
</feature>
<dbReference type="SUPFAM" id="SSF103473">
    <property type="entry name" value="MFS general substrate transporter"/>
    <property type="match status" value="1"/>
</dbReference>
<keyword evidence="5 6" id="KW-0472">Membrane</keyword>
<reference evidence="9" key="1">
    <citation type="submission" date="2017-02" db="EMBL/GenBank/DDBJ databases">
        <authorList>
            <person name="Varghese N."/>
            <person name="Submissions S."/>
        </authorList>
    </citation>
    <scope>NUCLEOTIDE SEQUENCE [LARGE SCALE GENOMIC DNA]</scope>
    <source>
        <strain evidence="9">DSM 3072</strain>
    </source>
</reference>
<evidence type="ECO:0000256" key="1">
    <source>
        <dbReference type="ARBA" id="ARBA00004141"/>
    </source>
</evidence>
<dbReference type="InterPro" id="IPR036259">
    <property type="entry name" value="MFS_trans_sf"/>
</dbReference>
<evidence type="ECO:0000256" key="6">
    <source>
        <dbReference type="SAM" id="Phobius"/>
    </source>
</evidence>
<dbReference type="STRING" id="83771.SAMN02910357_02207"/>
<comment type="subcellular location">
    <subcellularLocation>
        <location evidence="1">Membrane</location>
        <topology evidence="1">Multi-pass membrane protein</topology>
    </subcellularLocation>
</comment>
<feature type="transmembrane region" description="Helical" evidence="6">
    <location>
        <begin position="387"/>
        <end position="409"/>
    </location>
</feature>
<feature type="transmembrane region" description="Helical" evidence="6">
    <location>
        <begin position="192"/>
        <end position="213"/>
    </location>
</feature>
<keyword evidence="4 6" id="KW-1133">Transmembrane helix</keyword>
<dbReference type="PANTHER" id="PTHR42718:SF9">
    <property type="entry name" value="MAJOR FACILITATOR SUPERFAMILY MULTIDRUG TRANSPORTER MFSC"/>
    <property type="match status" value="1"/>
</dbReference>
<evidence type="ECO:0000256" key="5">
    <source>
        <dbReference type="ARBA" id="ARBA00023136"/>
    </source>
</evidence>
<feature type="transmembrane region" description="Helical" evidence="6">
    <location>
        <begin position="42"/>
        <end position="65"/>
    </location>
</feature>
<dbReference type="PANTHER" id="PTHR42718">
    <property type="entry name" value="MAJOR FACILITATOR SUPERFAMILY MULTIDRUG TRANSPORTER MFSC"/>
    <property type="match status" value="1"/>
</dbReference>
<evidence type="ECO:0000256" key="4">
    <source>
        <dbReference type="ARBA" id="ARBA00022989"/>
    </source>
</evidence>
<dbReference type="GO" id="GO:0022857">
    <property type="term" value="F:transmembrane transporter activity"/>
    <property type="evidence" value="ECO:0007669"/>
    <property type="project" value="InterPro"/>
</dbReference>
<dbReference type="PROSITE" id="PS50850">
    <property type="entry name" value="MFS"/>
    <property type="match status" value="1"/>
</dbReference>
<keyword evidence="3 6" id="KW-0812">Transmembrane</keyword>
<feature type="transmembrane region" description="Helical" evidence="6">
    <location>
        <begin position="424"/>
        <end position="445"/>
    </location>
</feature>
<dbReference type="InterPro" id="IPR011701">
    <property type="entry name" value="MFS"/>
</dbReference>
<feature type="transmembrane region" description="Helical" evidence="6">
    <location>
        <begin position="219"/>
        <end position="237"/>
    </location>
</feature>
<keyword evidence="2" id="KW-0813">Transport</keyword>
<dbReference type="Pfam" id="PF07690">
    <property type="entry name" value="MFS_1"/>
    <property type="match status" value="2"/>
</dbReference>
<feature type="transmembrane region" description="Helical" evidence="6">
    <location>
        <begin position="7"/>
        <end position="30"/>
    </location>
</feature>
<name>A0A1T4UV60_9GAMM</name>
<dbReference type="Proteomes" id="UP000242432">
    <property type="component" value="Unassembled WGS sequence"/>
</dbReference>
<dbReference type="Gene3D" id="1.20.1250.20">
    <property type="entry name" value="MFS general substrate transporter like domains"/>
    <property type="match status" value="2"/>
</dbReference>
<dbReference type="AlphaFoldDB" id="A0A1T4UV60"/>
<dbReference type="CDD" id="cd17321">
    <property type="entry name" value="MFS_MMR_MDR_like"/>
    <property type="match status" value="1"/>
</dbReference>
<protein>
    <submittedName>
        <fullName evidence="8">Predicted arabinose efflux permease, MFS family</fullName>
    </submittedName>
</protein>
<feature type="transmembrane region" description="Helical" evidence="6">
    <location>
        <begin position="98"/>
        <end position="119"/>
    </location>
</feature>
<dbReference type="InterPro" id="IPR020846">
    <property type="entry name" value="MFS_dom"/>
</dbReference>
<feature type="transmembrane region" description="Helical" evidence="6">
    <location>
        <begin position="286"/>
        <end position="308"/>
    </location>
</feature>
<evidence type="ECO:0000313" key="8">
    <source>
        <dbReference type="EMBL" id="SKA56518.1"/>
    </source>
</evidence>
<sequence>MPFVRFLILAVCINSFCGSFMGSSIFIAIPALSSDFGVPPEYITAVINAYVIAVTAFLVPTIAIVQRIGHKRGFVLGSLVSAVTSVMIAFSPNFYSLIVFRTLQGLSNAFIFSTTYALLIDNIDNKSKGSAIGMTTACVYAGISCAPFLGGFLTDNIGWWSMFIISAFGNFSAALLCRSIPTDSPEPHKIPYLKGILSLVGFVTFFTGLSMFINNRDGFYLLGVGIVLLCIYVYRELTTRNPLLNIILIIENRVLNGSLLSSMFHYLATFAITMLLSMHLQLINGYSASMAGIILVIQPVVQCLVSPFAGKAADRYSPHMISFIGLLISGSSLFILSFIEPKTPFYLIALAQFLSGLGFGLFSAPNSTIIMSSVPREYYAMGSGMQALVRNSGMALCMAMVTSVLFYAITSEEGTTLYIRELSMAMQIIFSLSAVLTLVSALFLFRSFKALRKTA</sequence>
<dbReference type="RefSeq" id="WP_078927699.1">
    <property type="nucleotide sequence ID" value="NZ_FUXX01000001.1"/>
</dbReference>
<proteinExistence type="predicted"/>
<evidence type="ECO:0000259" key="7">
    <source>
        <dbReference type="PROSITE" id="PS50850"/>
    </source>
</evidence>
<feature type="transmembrane region" description="Helical" evidence="6">
    <location>
        <begin position="74"/>
        <end position="92"/>
    </location>
</feature>
<feature type="transmembrane region" description="Helical" evidence="6">
    <location>
        <begin position="131"/>
        <end position="153"/>
    </location>
</feature>
<evidence type="ECO:0000313" key="9">
    <source>
        <dbReference type="Proteomes" id="UP000242432"/>
    </source>
</evidence>
<evidence type="ECO:0000256" key="2">
    <source>
        <dbReference type="ARBA" id="ARBA00022448"/>
    </source>
</evidence>
<keyword evidence="9" id="KW-1185">Reference proteome</keyword>
<feature type="transmembrane region" description="Helical" evidence="6">
    <location>
        <begin position="258"/>
        <end position="280"/>
    </location>
</feature>
<feature type="transmembrane region" description="Helical" evidence="6">
    <location>
        <begin position="320"/>
        <end position="339"/>
    </location>
</feature>